<comment type="caution">
    <text evidence="1">The sequence shown here is derived from an EMBL/GenBank/DDBJ whole genome shotgun (WGS) entry which is preliminary data.</text>
</comment>
<proteinExistence type="predicted"/>
<gene>
    <name evidence="1" type="ORF">QQ91_0021460</name>
</gene>
<evidence type="ECO:0000313" key="2">
    <source>
        <dbReference type="Proteomes" id="UP000031561"/>
    </source>
</evidence>
<dbReference type="Proteomes" id="UP000031561">
    <property type="component" value="Unassembled WGS sequence"/>
</dbReference>
<dbReference type="RefSeq" id="WP_166278396.1">
    <property type="nucleotide sequence ID" value="NZ_JTHE03000121.1"/>
</dbReference>
<dbReference type="GO" id="GO:0003677">
    <property type="term" value="F:DNA binding"/>
    <property type="evidence" value="ECO:0007669"/>
    <property type="project" value="UniProtKB-KW"/>
</dbReference>
<reference evidence="1 2" key="1">
    <citation type="journal article" date="2015" name="Genome Announc.">
        <title>Draft Genome Sequence of Filamentous Marine Cyanobacterium Lyngbya confervoides Strain BDU141951.</title>
        <authorList>
            <person name="Chandrababunaidu M.M."/>
            <person name="Sen D."/>
            <person name="Tripathy S."/>
        </authorList>
    </citation>
    <scope>NUCLEOTIDE SEQUENCE [LARGE SCALE GENOMIC DNA]</scope>
    <source>
        <strain evidence="1 2">BDU141951</strain>
    </source>
</reference>
<dbReference type="EMBL" id="JTHE03000121">
    <property type="protein sequence ID" value="MCM1985389.1"/>
    <property type="molecule type" value="Genomic_DNA"/>
</dbReference>
<keyword evidence="2" id="KW-1185">Reference proteome</keyword>
<keyword evidence="1" id="KW-0238">DNA-binding</keyword>
<accession>A0ABD4T9A8</accession>
<protein>
    <submittedName>
        <fullName evidence="1">DNA-binding response regulator</fullName>
    </submittedName>
</protein>
<organism evidence="1 2">
    <name type="scientific">Lyngbya confervoides BDU141951</name>
    <dbReference type="NCBI Taxonomy" id="1574623"/>
    <lineage>
        <taxon>Bacteria</taxon>
        <taxon>Bacillati</taxon>
        <taxon>Cyanobacteriota</taxon>
        <taxon>Cyanophyceae</taxon>
        <taxon>Oscillatoriophycideae</taxon>
        <taxon>Oscillatoriales</taxon>
        <taxon>Microcoleaceae</taxon>
        <taxon>Lyngbya</taxon>
    </lineage>
</organism>
<dbReference type="AlphaFoldDB" id="A0ABD4T9A8"/>
<name>A0ABD4T9A8_9CYAN</name>
<evidence type="ECO:0000313" key="1">
    <source>
        <dbReference type="EMBL" id="MCM1985389.1"/>
    </source>
</evidence>
<sequence>MQPEQEQEIAKLRALKVAPKQIARKLGLRPAEVSAILQKLSQQTPNSDTDELPPVKECWVNSAAAEHFFGEGNHIEDQTSEDEAFQEGAASSGLAIVVVAREVRFGTFVVCSYLVDYWCLGIKNTLGPKTVNATKYTRFLQHIYEPFEAKPQQISLEQAQAIALGAVDYAQTLGFKPHRDFDQTRKYLGTWDGSLRIEFGKNGKPFYFCGPHDNSRQIMETLRQTVGDGNFDFVTTPF</sequence>